<dbReference type="EMBL" id="CP108253">
    <property type="protein sequence ID" value="WTU40628.1"/>
    <property type="molecule type" value="Genomic_DNA"/>
</dbReference>
<dbReference type="AlphaFoldDB" id="A0AAU2H163"/>
<keyword evidence="1" id="KW-1133">Transmembrane helix</keyword>
<protein>
    <submittedName>
        <fullName evidence="3">Pilus assembly protein</fullName>
    </submittedName>
</protein>
<name>A0AAU2H163_9ACTN</name>
<gene>
    <name evidence="3" type="ORF">OHV25_14035</name>
</gene>
<evidence type="ECO:0000256" key="1">
    <source>
        <dbReference type="SAM" id="Phobius"/>
    </source>
</evidence>
<keyword evidence="1" id="KW-0812">Transmembrane</keyword>
<evidence type="ECO:0000313" key="3">
    <source>
        <dbReference type="EMBL" id="WTU40628.1"/>
    </source>
</evidence>
<reference evidence="3" key="1">
    <citation type="submission" date="2022-10" db="EMBL/GenBank/DDBJ databases">
        <title>The complete genomes of actinobacterial strains from the NBC collection.</title>
        <authorList>
            <person name="Joergensen T.S."/>
            <person name="Alvarez Arevalo M."/>
            <person name="Sterndorff E.B."/>
            <person name="Faurdal D."/>
            <person name="Vuksanovic O."/>
            <person name="Mourched A.-S."/>
            <person name="Charusanti P."/>
            <person name="Shaw S."/>
            <person name="Blin K."/>
            <person name="Weber T."/>
        </authorList>
    </citation>
    <scope>NUCLEOTIDE SEQUENCE</scope>
    <source>
        <strain evidence="3">NBC_00060</strain>
    </source>
</reference>
<keyword evidence="1" id="KW-0472">Membrane</keyword>
<proteinExistence type="predicted"/>
<accession>A0AAU2H163</accession>
<organism evidence="3">
    <name type="scientific">Streptomyces sp. NBC_00060</name>
    <dbReference type="NCBI Taxonomy" id="2975636"/>
    <lineage>
        <taxon>Bacteria</taxon>
        <taxon>Bacillati</taxon>
        <taxon>Actinomycetota</taxon>
        <taxon>Actinomycetes</taxon>
        <taxon>Kitasatosporales</taxon>
        <taxon>Streptomycetaceae</taxon>
        <taxon>Streptomyces</taxon>
    </lineage>
</organism>
<feature type="domain" description="TadE-like" evidence="2">
    <location>
        <begin position="13"/>
        <end position="55"/>
    </location>
</feature>
<dbReference type="InterPro" id="IPR012495">
    <property type="entry name" value="TadE-like_dom"/>
</dbReference>
<evidence type="ECO:0000259" key="2">
    <source>
        <dbReference type="Pfam" id="PF07811"/>
    </source>
</evidence>
<feature type="transmembrane region" description="Helical" evidence="1">
    <location>
        <begin position="15"/>
        <end position="37"/>
    </location>
</feature>
<sequence length="128" mass="12852">MSGIRVPADRDRGQIIVEFTGMVPIILVTLAAIWQLVLTGYTYTVAGHVADEGARAGAAKGGGSAACDAAMRAAAPDGWDVGPGCGGGGDPDVFTATVAIKVPVLFPGALSFPFTVHGQAGAAREETP</sequence>
<dbReference type="Pfam" id="PF07811">
    <property type="entry name" value="TadE"/>
    <property type="match status" value="1"/>
</dbReference>